<evidence type="ECO:0000256" key="1">
    <source>
        <dbReference type="SAM" id="SignalP"/>
    </source>
</evidence>
<dbReference type="EMBL" id="SDAM02000020">
    <property type="protein sequence ID" value="KAH6836276.1"/>
    <property type="molecule type" value="Genomic_DNA"/>
</dbReference>
<evidence type="ECO:0000313" key="2">
    <source>
        <dbReference type="EMBL" id="KAH6836276.1"/>
    </source>
</evidence>
<dbReference type="PANTHER" id="PTHR48449:SF1">
    <property type="entry name" value="DUF1985 DOMAIN-CONTAINING PROTEIN"/>
    <property type="match status" value="1"/>
</dbReference>
<reference evidence="2 3" key="1">
    <citation type="journal article" date="2021" name="Nat. Commun.">
        <title>Incipient diploidization of the medicinal plant Perilla within 10,000 years.</title>
        <authorList>
            <person name="Zhang Y."/>
            <person name="Shen Q."/>
            <person name="Leng L."/>
            <person name="Zhang D."/>
            <person name="Chen S."/>
            <person name="Shi Y."/>
            <person name="Ning Z."/>
            <person name="Chen S."/>
        </authorList>
    </citation>
    <scope>NUCLEOTIDE SEQUENCE [LARGE SCALE GENOMIC DNA]</scope>
    <source>
        <strain evidence="3">cv. PC099</strain>
    </source>
</reference>
<accession>A0AAD4PEH5</accession>
<dbReference type="PANTHER" id="PTHR48449">
    <property type="entry name" value="DUF1985 DOMAIN-CONTAINING PROTEIN"/>
    <property type="match status" value="1"/>
</dbReference>
<feature type="signal peptide" evidence="1">
    <location>
        <begin position="1"/>
        <end position="19"/>
    </location>
</feature>
<proteinExistence type="predicted"/>
<evidence type="ECO:0008006" key="4">
    <source>
        <dbReference type="Google" id="ProtNLM"/>
    </source>
</evidence>
<name>A0AAD4PEH5_PERFH</name>
<evidence type="ECO:0000313" key="3">
    <source>
        <dbReference type="Proteomes" id="UP001190926"/>
    </source>
</evidence>
<comment type="caution">
    <text evidence="2">The sequence shown here is derived from an EMBL/GenBank/DDBJ whole genome shotgun (WGS) entry which is preliminary data.</text>
</comment>
<gene>
    <name evidence="2" type="ORF">C2S53_001142</name>
</gene>
<keyword evidence="1" id="KW-0732">Signal</keyword>
<keyword evidence="3" id="KW-1185">Reference proteome</keyword>
<organism evidence="2 3">
    <name type="scientific">Perilla frutescens var. hirtella</name>
    <name type="common">Perilla citriodora</name>
    <name type="synonym">Perilla setoyensis</name>
    <dbReference type="NCBI Taxonomy" id="608512"/>
    <lineage>
        <taxon>Eukaryota</taxon>
        <taxon>Viridiplantae</taxon>
        <taxon>Streptophyta</taxon>
        <taxon>Embryophyta</taxon>
        <taxon>Tracheophyta</taxon>
        <taxon>Spermatophyta</taxon>
        <taxon>Magnoliopsida</taxon>
        <taxon>eudicotyledons</taxon>
        <taxon>Gunneridae</taxon>
        <taxon>Pentapetalae</taxon>
        <taxon>asterids</taxon>
        <taxon>lamiids</taxon>
        <taxon>Lamiales</taxon>
        <taxon>Lamiaceae</taxon>
        <taxon>Nepetoideae</taxon>
        <taxon>Elsholtzieae</taxon>
        <taxon>Perilla</taxon>
    </lineage>
</organism>
<feature type="chain" id="PRO_5042283054" description="DUF1985 domain-containing protein" evidence="1">
    <location>
        <begin position="20"/>
        <end position="190"/>
    </location>
</feature>
<dbReference type="AlphaFoldDB" id="A0AAD4PEH5"/>
<protein>
    <recommendedName>
        <fullName evidence="4">DUF1985 domain-containing protein</fullName>
    </recommendedName>
</protein>
<dbReference type="Proteomes" id="UP001190926">
    <property type="component" value="Unassembled WGS sequence"/>
</dbReference>
<sequence length="190" mass="21775">MSLCLAFLVILYGILLVVAGKSNIIDKTYLHLIDDLERFKSFLWGHVAYSHLVMRTHQSRRILDNIEHHDKRLALDANSFVLALQVWVYEVIPMVSRNCAIRVRGLDDRLPRMLRWLASTSIKFDLVNQYFLQAPIDSLMRILTVSEDEKQFLKKLVINATIGCSVGRKNEGIDYHSPEGSKNISPNSAH</sequence>